<keyword evidence="7" id="KW-1185">Reference proteome</keyword>
<dbReference type="InterPro" id="IPR050768">
    <property type="entry name" value="UPF0353/GerABKA_families"/>
</dbReference>
<protein>
    <submittedName>
        <fullName evidence="6">von Willebrand factor type A domain protein</fullName>
    </submittedName>
</protein>
<dbReference type="InterPro" id="IPR036465">
    <property type="entry name" value="vWFA_dom_sf"/>
</dbReference>
<dbReference type="InterPro" id="IPR002035">
    <property type="entry name" value="VWF_A"/>
</dbReference>
<gene>
    <name evidence="6" type="ORF">ElP_60010</name>
</gene>
<dbReference type="Pfam" id="PF13519">
    <property type="entry name" value="VWA_2"/>
    <property type="match status" value="1"/>
</dbReference>
<dbReference type="KEGG" id="tpla:ElP_60010"/>
<proteinExistence type="predicted"/>
<evidence type="ECO:0000256" key="1">
    <source>
        <dbReference type="ARBA" id="ARBA00022475"/>
    </source>
</evidence>
<dbReference type="PANTHER" id="PTHR22550">
    <property type="entry name" value="SPORE GERMINATION PROTEIN"/>
    <property type="match status" value="1"/>
</dbReference>
<dbReference type="SUPFAM" id="SSF53300">
    <property type="entry name" value="vWA-like"/>
    <property type="match status" value="1"/>
</dbReference>
<dbReference type="AlphaFoldDB" id="A0A518HB20"/>
<feature type="domain" description="VWFA" evidence="5">
    <location>
        <begin position="86"/>
        <end position="292"/>
    </location>
</feature>
<dbReference type="SMART" id="SM00327">
    <property type="entry name" value="VWA"/>
    <property type="match status" value="1"/>
</dbReference>
<reference evidence="6 7" key="1">
    <citation type="submission" date="2019-02" db="EMBL/GenBank/DDBJ databases">
        <title>Deep-cultivation of Planctomycetes and their phenomic and genomic characterization uncovers novel biology.</title>
        <authorList>
            <person name="Wiegand S."/>
            <person name="Jogler M."/>
            <person name="Boedeker C."/>
            <person name="Pinto D."/>
            <person name="Vollmers J."/>
            <person name="Rivas-Marin E."/>
            <person name="Kohn T."/>
            <person name="Peeters S.H."/>
            <person name="Heuer A."/>
            <person name="Rast P."/>
            <person name="Oberbeckmann S."/>
            <person name="Bunk B."/>
            <person name="Jeske O."/>
            <person name="Meyerdierks A."/>
            <person name="Storesund J.E."/>
            <person name="Kallscheuer N."/>
            <person name="Luecker S."/>
            <person name="Lage O.M."/>
            <person name="Pohl T."/>
            <person name="Merkel B.J."/>
            <person name="Hornburger P."/>
            <person name="Mueller R.-W."/>
            <person name="Bruemmer F."/>
            <person name="Labrenz M."/>
            <person name="Spormann A.M."/>
            <person name="Op den Camp H."/>
            <person name="Overmann J."/>
            <person name="Amann R."/>
            <person name="Jetten M.S.M."/>
            <person name="Mascher T."/>
            <person name="Medema M.H."/>
            <person name="Devos D.P."/>
            <person name="Kaster A.-K."/>
            <person name="Ovreas L."/>
            <person name="Rohde M."/>
            <person name="Galperin M.Y."/>
            <person name="Jogler C."/>
        </authorList>
    </citation>
    <scope>NUCLEOTIDE SEQUENCE [LARGE SCALE GENOMIC DNA]</scope>
    <source>
        <strain evidence="6 7">ElP</strain>
    </source>
</reference>
<keyword evidence="1" id="KW-1003">Cell membrane</keyword>
<dbReference type="PROSITE" id="PS50234">
    <property type="entry name" value="VWFA"/>
    <property type="match status" value="1"/>
</dbReference>
<dbReference type="OrthoDB" id="6206554at2"/>
<dbReference type="EMBL" id="CP036426">
    <property type="protein sequence ID" value="QDV38053.1"/>
    <property type="molecule type" value="Genomic_DNA"/>
</dbReference>
<name>A0A518HB20_9BACT</name>
<dbReference type="RefSeq" id="WP_145276271.1">
    <property type="nucleotide sequence ID" value="NZ_CP036426.1"/>
</dbReference>
<accession>A0A518HB20</accession>
<evidence type="ECO:0000256" key="2">
    <source>
        <dbReference type="ARBA" id="ARBA00022692"/>
    </source>
</evidence>
<organism evidence="6 7">
    <name type="scientific">Tautonia plasticadhaerens</name>
    <dbReference type="NCBI Taxonomy" id="2527974"/>
    <lineage>
        <taxon>Bacteria</taxon>
        <taxon>Pseudomonadati</taxon>
        <taxon>Planctomycetota</taxon>
        <taxon>Planctomycetia</taxon>
        <taxon>Isosphaerales</taxon>
        <taxon>Isosphaeraceae</taxon>
        <taxon>Tautonia</taxon>
    </lineage>
</organism>
<keyword evidence="4" id="KW-0472">Membrane</keyword>
<keyword evidence="2" id="KW-0812">Transmembrane</keyword>
<evidence type="ECO:0000313" key="7">
    <source>
        <dbReference type="Proteomes" id="UP000317835"/>
    </source>
</evidence>
<evidence type="ECO:0000256" key="4">
    <source>
        <dbReference type="ARBA" id="ARBA00023136"/>
    </source>
</evidence>
<dbReference type="Gene3D" id="3.40.50.410">
    <property type="entry name" value="von Willebrand factor, type A domain"/>
    <property type="match status" value="1"/>
</dbReference>
<evidence type="ECO:0000259" key="5">
    <source>
        <dbReference type="PROSITE" id="PS50234"/>
    </source>
</evidence>
<dbReference type="PANTHER" id="PTHR22550:SF5">
    <property type="entry name" value="LEUCINE ZIPPER PROTEIN 4"/>
    <property type="match status" value="1"/>
</dbReference>
<keyword evidence="3" id="KW-1133">Transmembrane helix</keyword>
<sequence>MRLAEPYWLLLLVLLPIPWLADRARPRIRWPSLGLFPPRGWKAGGSGWASHASTAIRTAAIGCVVLAMARPQTVAGKTRIRSQGVAIVVAVDQSFTMTAEDIPGEGGASISRLEAARRTVDRFILGRPDDLIGLVTFATYPDLACPPTLDHEALRALVAGVEPARPGENATNIGDAIAWSLQAALGAEADRRAIILLTDGQNQPDASATPDWLEPDEAARLVRRLGARLYAIGLGAPGGTVRIGVPGTDISYPETLREGYDPEALVRWADLGGGKAFGAEDSEALDRVFDRINALETSPITGEILTRYQEEFPPLVVAALALLSIDRLTAALRPKLP</sequence>
<evidence type="ECO:0000313" key="6">
    <source>
        <dbReference type="EMBL" id="QDV38053.1"/>
    </source>
</evidence>
<dbReference type="Proteomes" id="UP000317835">
    <property type="component" value="Chromosome"/>
</dbReference>
<evidence type="ECO:0000256" key="3">
    <source>
        <dbReference type="ARBA" id="ARBA00022989"/>
    </source>
</evidence>